<keyword evidence="2" id="KW-1185">Reference proteome</keyword>
<dbReference type="AlphaFoldDB" id="A0A062U4M7"/>
<accession>A0A062U4M7</accession>
<protein>
    <submittedName>
        <fullName evidence="1">Uncharacterized protein</fullName>
    </submittedName>
</protein>
<organism evidence="1 2">
    <name type="scientific">Hyphomonas beringensis</name>
    <dbReference type="NCBI Taxonomy" id="1280946"/>
    <lineage>
        <taxon>Bacteria</taxon>
        <taxon>Pseudomonadati</taxon>
        <taxon>Pseudomonadota</taxon>
        <taxon>Alphaproteobacteria</taxon>
        <taxon>Hyphomonadales</taxon>
        <taxon>Hyphomonadaceae</taxon>
        <taxon>Hyphomonas</taxon>
    </lineage>
</organism>
<reference evidence="1 2" key="1">
    <citation type="journal article" date="2014" name="Antonie Van Leeuwenhoek">
        <title>Hyphomonas beringensis sp. nov. and Hyphomonas chukchiensis sp. nov., isolated from surface seawater of the Bering Sea and Chukchi Sea.</title>
        <authorList>
            <person name="Li C."/>
            <person name="Lai Q."/>
            <person name="Li G."/>
            <person name="Dong C."/>
            <person name="Wang J."/>
            <person name="Liao Y."/>
            <person name="Shao Z."/>
        </authorList>
    </citation>
    <scope>NUCLEOTIDE SEQUENCE [LARGE SCALE GENOMIC DNA]</scope>
    <source>
        <strain evidence="1 2">25B14_1</strain>
    </source>
</reference>
<dbReference type="Proteomes" id="UP000027037">
    <property type="component" value="Unassembled WGS sequence"/>
</dbReference>
<gene>
    <name evidence="1" type="ORF">HY29_17285</name>
</gene>
<dbReference type="EMBL" id="AWFF01000056">
    <property type="protein sequence ID" value="KCZ53232.1"/>
    <property type="molecule type" value="Genomic_DNA"/>
</dbReference>
<dbReference type="PATRIC" id="fig|1280946.3.peg.2741"/>
<evidence type="ECO:0000313" key="1">
    <source>
        <dbReference type="EMBL" id="KCZ53232.1"/>
    </source>
</evidence>
<sequence length="49" mass="5533">MAGVGNEGDQIFQAAFLPELSLRQAVLRKSSKMNQGVLRYFKAEYREQG</sequence>
<comment type="caution">
    <text evidence="1">The sequence shown here is derived from an EMBL/GenBank/DDBJ whole genome shotgun (WGS) entry which is preliminary data.</text>
</comment>
<name>A0A062U4M7_9PROT</name>
<proteinExistence type="predicted"/>
<evidence type="ECO:0000313" key="2">
    <source>
        <dbReference type="Proteomes" id="UP000027037"/>
    </source>
</evidence>